<name>A0ABD6EB73_9BILA</name>
<feature type="compositionally biased region" description="Low complexity" evidence="1">
    <location>
        <begin position="1180"/>
        <end position="1202"/>
    </location>
</feature>
<feature type="compositionally biased region" description="Basic and acidic residues" evidence="1">
    <location>
        <begin position="2242"/>
        <end position="2255"/>
    </location>
</feature>
<evidence type="ECO:0000313" key="2">
    <source>
        <dbReference type="EMBL" id="MFH4976512.1"/>
    </source>
</evidence>
<feature type="region of interest" description="Disordered" evidence="1">
    <location>
        <begin position="1047"/>
        <end position="1069"/>
    </location>
</feature>
<comment type="caution">
    <text evidence="2">The sequence shown here is derived from an EMBL/GenBank/DDBJ whole genome shotgun (WGS) entry which is preliminary data.</text>
</comment>
<feature type="region of interest" description="Disordered" evidence="1">
    <location>
        <begin position="809"/>
        <end position="829"/>
    </location>
</feature>
<dbReference type="EMBL" id="JBGFUD010001606">
    <property type="protein sequence ID" value="MFH4976512.1"/>
    <property type="molecule type" value="Genomic_DNA"/>
</dbReference>
<proteinExistence type="predicted"/>
<sequence length="2413" mass="263192">MSPEAAIARWAMSVPFYLKADIGLTSGNGYANLISKTEERYSKSAVSSDISALNQDFLNSRSRSTSHERKEQKPFEDAFVLSDEPLSLPIDTQAMITGDDIGSSSGTSQHITNNALLGGQAVTSIAQPSSVDHLSEQKRDGVSDSMNIALNRISHSSSTPVSISPTTRVITDSSDRPNLISKLSESTSITQSPNRFSHPSFHTQTALPSASSSAPAQWQQTLTNSSETPSVDVLSHVRQSSTLSDGSKSNSNYPYRDSVSSTLAYVSTATTTAVSSDVHSLPHIIRMSTVPPPIFSSSQATTLTSSVEHFQPSTSYKISPGITTSPAGITASEEVDGIDSIAPVMFKRITGGGKTSSMNSIPCSSHADDASSSTVPSNPSYSSPTTKDFSIDHYQLRNLDPSHPSLAISKLESPLIPQSVERERFHTPTSRRTADDLETDPVLNTSENKLYTTHIPLHSNGTSLFPSNTDSGMTIISKAPENTPDTFKSNSFRHIEGFANNRDDASVTTQTKVVPTTNRGAMKPVSNTPQYASKKKYILESVSVKLTPTEQSSASNFFPEKSNEFSPTFRISAPNHLVTNILGEQEARLLPSDHSVAQPVSLYTTNYTSDQTRYISINSPSKSTNSYLNYSNPNTTQMHPSATVSTSSPPKNLNTSQTSNASYLFLYSSAKAQLHSSPIFNTHFTPSPNISSLHIPVTPLTSLPRPSAPQNSQPSSLEQKNKPLLRHLEAKRIGSTYVSSLVRSFWNVESRKIGVIQPSSYPEIRQKHNPSSPKIQSLHPYGHPFISSAPVPTNSTFIHQKYSSATETIRNSSKVSLTSDSQTSTSSRPSYSITYSALNIAQADLTHASESSHISSTSIPSAYIRIHLLPSTSANHAFRFQANNYPTSNSPCTSFAPLTFPAKYISSHTTKAHSPTPLTRDTPRSFQNQSTLSFQLLRFPSVVNGYSPRTSIPTFSAQSHSFSPQAVQKNSSQDSVPVENPWSSGKVTTLLPTYFTSPLSSTSVRPATFGFNSHIKLSAPKTQYSTNYTPSSRVSWIDLMKTTRSYPPTKAASTPSTAHPYSVGRSSTPPSTARVSLSSMNHTFLTTVSRLYPVSIAAASLSPYQGPVTSTMYPYSVYIRDSATSSSVKENIPLSFTSYPHVKKISWILPVRSTTAHSSPNSDLRSSTEHLPPPQLWSTANSVSPRANAPSPSASSTPSPLVSWTHTAKPTMIYSYPHTSSMPPVKHPYSLCGLSTTSSVSSKAYSHSSFTKYAPLPTVLSKFGIRSTAPYASFRLAAMISTRLPYSSYSWTRATSALPRKNISLSLINHPPTTRVPWPSKSTTAYSSYSTLTVSTANPHSPYILSTATLASPSTSVSLNPSNHTSSPKVLSTFAERPTTAYFPPHLTSSPSIKYPYSLYGSTTPISVPSKAYVSLSSVIYPSLTTTSWTYPERLTTAYFPPHLTSSPSIKYLYSLYGSTTPISVPSKAYVSLSSVIYPSLTTTSWTYPEHTTTVYSSPYLRSVVSTTHSYPPFLLSGTSPASKENVSLPSTTRPPATELSRAVPATATTIYPSYPAVKITHSRDIWTTTTSGHIRTNVPLDTTVFESSPRVSWTNPEISTTTYSFPHSTSTPSVKYHFSLNGVSKSTTVPSRSSVSLSSIIHAFPTTYSRTYSTRTTTAYPFPYLGTVVYTMHPYPPYILNRASPVLPKENVFLPPTIRPPAKEVLRAVPATTAATYPSSNPAVKIQHSHDVWSTTASGHINKSVPLDTTIFKSSPRASWTNPEISTTTYSFPHSTSTPSVKYNFSVNGVSKATTVPSRSSVSLSSINYTLPTTPLWTYSTRTTTAYPSSYLSPVVSTIHPYPPYISNGASPAPPKENVSLSSTSSPSVTEVSWSFSATAITTYPSSYSAMTTPDFSNIWSASTSGHSQATVPLGATVSTSSPSDLWTYPEKPTTTYSSPYATFTPSMKRPHSLGTSSLTTSVPSETHISSSYMNYTSLSSAPWTYPGRTSAYSSPYPGLLVSTTHPYSPYIWSRPTSVFPKENLSLPSTFNMPGTSGSLPHTMETPKTHSSSHPGSSTYLYATYGLQKNTSVSPSDPSWNISLVTSSSLPYAFLPGSATSQMPQVTNNAPSLMKSHQYTEIQNSSFDLSMIPTPGVWLIKTRHPSHFETLTPTQKIYSSTETPAKLLLPTPSIAERANLSTAMVANRSTASNSPKIDQNADSEALQKQNEVQMMDAYYFGDDPSTDDTFGETLVKFPAGSHEDKNLSDPKQPSKSEIASADQERLDSYEFADDSYDIQIEMQTKMHKPRENKRYERKRQLSAAKSCKEGAQCQPKTLKTVKSSRRIFNVEKTRQEGKFPTSKRRKNNSARRLTDSKWWRKFTRLSVTQSLREYVYRQYLSLTKNESIPVTDTDFEQTTYIPKMKEENERRT</sequence>
<evidence type="ECO:0000313" key="3">
    <source>
        <dbReference type="Proteomes" id="UP001608902"/>
    </source>
</evidence>
<protein>
    <submittedName>
        <fullName evidence="2">Uncharacterized protein</fullName>
    </submittedName>
</protein>
<feature type="compositionally biased region" description="Polar residues" evidence="1">
    <location>
        <begin position="237"/>
        <end position="253"/>
    </location>
</feature>
<dbReference type="Proteomes" id="UP001608902">
    <property type="component" value="Unassembled WGS sequence"/>
</dbReference>
<feature type="compositionally biased region" description="Polar residues" evidence="1">
    <location>
        <begin position="708"/>
        <end position="718"/>
    </location>
</feature>
<feature type="compositionally biased region" description="Low complexity" evidence="1">
    <location>
        <begin position="371"/>
        <end position="386"/>
    </location>
</feature>
<feature type="region of interest" description="Disordered" evidence="1">
    <location>
        <begin position="2240"/>
        <end position="2267"/>
    </location>
</feature>
<accession>A0ABD6EB73</accession>
<feature type="compositionally biased region" description="Low complexity" evidence="1">
    <location>
        <begin position="816"/>
        <end position="829"/>
    </location>
</feature>
<feature type="compositionally biased region" description="Low complexity" evidence="1">
    <location>
        <begin position="156"/>
        <end position="169"/>
    </location>
</feature>
<keyword evidence="3" id="KW-1185">Reference proteome</keyword>
<feature type="region of interest" description="Disordered" evidence="1">
    <location>
        <begin position="700"/>
        <end position="722"/>
    </location>
</feature>
<feature type="region of interest" description="Disordered" evidence="1">
    <location>
        <begin position="353"/>
        <end position="386"/>
    </location>
</feature>
<evidence type="ECO:0000256" key="1">
    <source>
        <dbReference type="SAM" id="MobiDB-lite"/>
    </source>
</evidence>
<organism evidence="2 3">
    <name type="scientific">Gnathostoma spinigerum</name>
    <dbReference type="NCBI Taxonomy" id="75299"/>
    <lineage>
        <taxon>Eukaryota</taxon>
        <taxon>Metazoa</taxon>
        <taxon>Ecdysozoa</taxon>
        <taxon>Nematoda</taxon>
        <taxon>Chromadorea</taxon>
        <taxon>Rhabditida</taxon>
        <taxon>Spirurina</taxon>
        <taxon>Gnathostomatomorpha</taxon>
        <taxon>Gnathostomatoidea</taxon>
        <taxon>Gnathostomatidae</taxon>
        <taxon>Gnathostoma</taxon>
    </lineage>
</organism>
<gene>
    <name evidence="2" type="ORF">AB6A40_003221</name>
</gene>
<feature type="region of interest" description="Disordered" evidence="1">
    <location>
        <begin position="2036"/>
        <end position="2056"/>
    </location>
</feature>
<feature type="region of interest" description="Disordered" evidence="1">
    <location>
        <begin position="156"/>
        <end position="254"/>
    </location>
</feature>
<feature type="compositionally biased region" description="Low complexity" evidence="1">
    <location>
        <begin position="203"/>
        <end position="221"/>
    </location>
</feature>
<feature type="region of interest" description="Disordered" evidence="1">
    <location>
        <begin position="633"/>
        <end position="655"/>
    </location>
</feature>
<reference evidence="2 3" key="1">
    <citation type="submission" date="2024-08" db="EMBL/GenBank/DDBJ databases">
        <title>Gnathostoma spinigerum genome.</title>
        <authorList>
            <person name="Gonzalez-Bertolin B."/>
            <person name="Monzon S."/>
            <person name="Zaballos A."/>
            <person name="Jimenez P."/>
            <person name="Dekumyoy P."/>
            <person name="Varona S."/>
            <person name="Cuesta I."/>
            <person name="Sumanam S."/>
            <person name="Adisakwattana P."/>
            <person name="Gasser R.B."/>
            <person name="Hernandez-Gonzalez A."/>
            <person name="Young N.D."/>
            <person name="Perteguer M.J."/>
        </authorList>
    </citation>
    <scope>NUCLEOTIDE SEQUENCE [LARGE SCALE GENOMIC DNA]</scope>
    <source>
        <strain evidence="2">AL3</strain>
        <tissue evidence="2">Liver</tissue>
    </source>
</reference>
<feature type="region of interest" description="Disordered" evidence="1">
    <location>
        <begin position="1158"/>
        <end position="1202"/>
    </location>
</feature>
<feature type="compositionally biased region" description="Polar residues" evidence="1">
    <location>
        <begin position="181"/>
        <end position="202"/>
    </location>
</feature>